<dbReference type="RefSeq" id="XP_003094512.2">
    <property type="nucleotide sequence ID" value="XM_003094464.2"/>
</dbReference>
<comment type="caution">
    <text evidence="6">The sequence shown here is derived from an EMBL/GenBank/DDBJ whole genome shotgun (WGS) entry which is preliminary data.</text>
</comment>
<comment type="subcellular location">
    <subcellularLocation>
        <location evidence="1">Membrane</location>
    </subcellularLocation>
</comment>
<name>A0A6A5G115_CAERE</name>
<dbReference type="Proteomes" id="UP000483820">
    <property type="component" value="Chromosome X"/>
</dbReference>
<keyword evidence="2 4" id="KW-0732">Signal</keyword>
<evidence type="ECO:0000256" key="4">
    <source>
        <dbReference type="SAM" id="SignalP"/>
    </source>
</evidence>
<dbReference type="Pfam" id="PF01064">
    <property type="entry name" value="Activin_recp"/>
    <property type="match status" value="1"/>
</dbReference>
<dbReference type="EMBL" id="WUAV01000006">
    <property type="protein sequence ID" value="KAF1748628.1"/>
    <property type="molecule type" value="Genomic_DNA"/>
</dbReference>
<dbReference type="InterPro" id="IPR000472">
    <property type="entry name" value="Activin_recp"/>
</dbReference>
<dbReference type="GO" id="GO:0004675">
    <property type="term" value="F:transmembrane receptor protein serine/threonine kinase activity"/>
    <property type="evidence" value="ECO:0007669"/>
    <property type="project" value="InterPro"/>
</dbReference>
<evidence type="ECO:0000256" key="2">
    <source>
        <dbReference type="ARBA" id="ARBA00022729"/>
    </source>
</evidence>
<reference evidence="6 7" key="1">
    <citation type="submission" date="2019-12" db="EMBL/GenBank/DDBJ databases">
        <title>Chromosome-level assembly of the Caenorhabditis remanei genome.</title>
        <authorList>
            <person name="Teterina A.A."/>
            <person name="Willis J.H."/>
            <person name="Phillips P.C."/>
        </authorList>
    </citation>
    <scope>NUCLEOTIDE SEQUENCE [LARGE SCALE GENOMIC DNA]</scope>
    <source>
        <strain evidence="6 7">PX506</strain>
        <tissue evidence="6">Whole organism</tissue>
    </source>
</reference>
<dbReference type="CTD" id="9804457"/>
<sequence>MSSFLRCFLLLTLVNFLAAAQSSRQRNGGLVRCQKEIGSSVSSCQGKYCYKMHTPDDTTRDGIVKKGCMNAADAQTEVGKCTRRPLEEGGSELMCVCNERDFCNSSVVSMSTSVLLGIFSLAIALLL</sequence>
<protein>
    <recommendedName>
        <fullName evidence="5">Activin types I and II receptor domain-containing protein</fullName>
    </recommendedName>
</protein>
<evidence type="ECO:0000313" key="7">
    <source>
        <dbReference type="Proteomes" id="UP000483820"/>
    </source>
</evidence>
<gene>
    <name evidence="6" type="ORF">GCK72_025095</name>
</gene>
<dbReference type="AlphaFoldDB" id="A0A6A5G115"/>
<feature type="chain" id="PRO_5025478982" description="Activin types I and II receptor domain-containing protein" evidence="4">
    <location>
        <begin position="20"/>
        <end position="127"/>
    </location>
</feature>
<dbReference type="Gene3D" id="2.10.60.10">
    <property type="entry name" value="CD59"/>
    <property type="match status" value="1"/>
</dbReference>
<keyword evidence="3" id="KW-0472">Membrane</keyword>
<feature type="signal peptide" evidence="4">
    <location>
        <begin position="1"/>
        <end position="19"/>
    </location>
</feature>
<dbReference type="InterPro" id="IPR045860">
    <property type="entry name" value="Snake_toxin-like_sf"/>
</dbReference>
<evidence type="ECO:0000259" key="5">
    <source>
        <dbReference type="Pfam" id="PF01064"/>
    </source>
</evidence>
<feature type="domain" description="Activin types I and II receptor" evidence="5">
    <location>
        <begin position="32"/>
        <end position="105"/>
    </location>
</feature>
<accession>A0A6A5G115</accession>
<dbReference type="GO" id="GO:0016020">
    <property type="term" value="C:membrane"/>
    <property type="evidence" value="ECO:0007669"/>
    <property type="project" value="UniProtKB-SubCell"/>
</dbReference>
<organism evidence="6 7">
    <name type="scientific">Caenorhabditis remanei</name>
    <name type="common">Caenorhabditis vulgaris</name>
    <dbReference type="NCBI Taxonomy" id="31234"/>
    <lineage>
        <taxon>Eukaryota</taxon>
        <taxon>Metazoa</taxon>
        <taxon>Ecdysozoa</taxon>
        <taxon>Nematoda</taxon>
        <taxon>Chromadorea</taxon>
        <taxon>Rhabditida</taxon>
        <taxon>Rhabditina</taxon>
        <taxon>Rhabditomorpha</taxon>
        <taxon>Rhabditoidea</taxon>
        <taxon>Rhabditidae</taxon>
        <taxon>Peloderinae</taxon>
        <taxon>Caenorhabditis</taxon>
    </lineage>
</organism>
<evidence type="ECO:0000313" key="6">
    <source>
        <dbReference type="EMBL" id="KAF1748628.1"/>
    </source>
</evidence>
<dbReference type="GeneID" id="9804457"/>
<proteinExistence type="predicted"/>
<evidence type="ECO:0000256" key="3">
    <source>
        <dbReference type="ARBA" id="ARBA00023136"/>
    </source>
</evidence>
<dbReference type="KEGG" id="crq:GCK72_025095"/>
<evidence type="ECO:0000256" key="1">
    <source>
        <dbReference type="ARBA" id="ARBA00004370"/>
    </source>
</evidence>